<dbReference type="SUPFAM" id="SSF52540">
    <property type="entry name" value="P-loop containing nucleoside triphosphate hydrolases"/>
    <property type="match status" value="2"/>
</dbReference>
<keyword evidence="7" id="KW-0238">DNA-binding</keyword>
<name>A0A9P9JKT3_9HYPO</name>
<dbReference type="GO" id="GO:0004386">
    <property type="term" value="F:helicase activity"/>
    <property type="evidence" value="ECO:0007669"/>
    <property type="project" value="UniProtKB-KW"/>
</dbReference>
<dbReference type="PROSITE" id="PS51194">
    <property type="entry name" value="HELICASE_CTER"/>
    <property type="match status" value="1"/>
</dbReference>
<dbReference type="InterPro" id="IPR001650">
    <property type="entry name" value="Helicase_C-like"/>
</dbReference>
<evidence type="ECO:0000256" key="4">
    <source>
        <dbReference type="ARBA" id="ARBA00022801"/>
    </source>
</evidence>
<dbReference type="OrthoDB" id="2020972at2759"/>
<dbReference type="InterPro" id="IPR049730">
    <property type="entry name" value="SNF2/RAD54-like_C"/>
</dbReference>
<dbReference type="PANTHER" id="PTHR45797">
    <property type="entry name" value="RAD54-LIKE"/>
    <property type="match status" value="1"/>
</dbReference>
<evidence type="ECO:0000256" key="8">
    <source>
        <dbReference type="ARBA" id="ARBA00023242"/>
    </source>
</evidence>
<keyword evidence="8" id="KW-0539">Nucleus</keyword>
<dbReference type="Proteomes" id="UP000717696">
    <property type="component" value="Unassembled WGS sequence"/>
</dbReference>
<evidence type="ECO:0000256" key="7">
    <source>
        <dbReference type="ARBA" id="ARBA00023125"/>
    </source>
</evidence>
<dbReference type="EMBL" id="JAGMUU010000001">
    <property type="protein sequence ID" value="KAH7162460.1"/>
    <property type="molecule type" value="Genomic_DNA"/>
</dbReference>
<feature type="region of interest" description="Disordered" evidence="9">
    <location>
        <begin position="1523"/>
        <end position="1573"/>
    </location>
</feature>
<feature type="region of interest" description="Disordered" evidence="9">
    <location>
        <begin position="153"/>
        <end position="240"/>
    </location>
</feature>
<feature type="domain" description="Helicase ATP-binding" evidence="10">
    <location>
        <begin position="913"/>
        <end position="1101"/>
    </location>
</feature>
<evidence type="ECO:0000256" key="9">
    <source>
        <dbReference type="SAM" id="MobiDB-lite"/>
    </source>
</evidence>
<organism evidence="12 13">
    <name type="scientific">Dactylonectria estremocensis</name>
    <dbReference type="NCBI Taxonomy" id="1079267"/>
    <lineage>
        <taxon>Eukaryota</taxon>
        <taxon>Fungi</taxon>
        <taxon>Dikarya</taxon>
        <taxon>Ascomycota</taxon>
        <taxon>Pezizomycotina</taxon>
        <taxon>Sordariomycetes</taxon>
        <taxon>Hypocreomycetidae</taxon>
        <taxon>Hypocreales</taxon>
        <taxon>Nectriaceae</taxon>
        <taxon>Dactylonectria</taxon>
    </lineage>
</organism>
<dbReference type="InterPro" id="IPR000330">
    <property type="entry name" value="SNF2_N"/>
</dbReference>
<dbReference type="Pfam" id="PF00271">
    <property type="entry name" value="Helicase_C"/>
    <property type="match status" value="1"/>
</dbReference>
<dbReference type="Pfam" id="PF00176">
    <property type="entry name" value="SNF2-rel_dom"/>
    <property type="match status" value="1"/>
</dbReference>
<feature type="compositionally biased region" description="Polar residues" evidence="9">
    <location>
        <begin position="623"/>
        <end position="637"/>
    </location>
</feature>
<evidence type="ECO:0000256" key="2">
    <source>
        <dbReference type="ARBA" id="ARBA00007025"/>
    </source>
</evidence>
<evidence type="ECO:0000313" key="12">
    <source>
        <dbReference type="EMBL" id="KAH7162460.1"/>
    </source>
</evidence>
<dbReference type="Gene3D" id="1.10.150.50">
    <property type="entry name" value="Transcription Factor, Ets-1"/>
    <property type="match status" value="1"/>
</dbReference>
<dbReference type="Pfam" id="PF24580">
    <property type="entry name" value="DUF7607"/>
    <property type="match status" value="1"/>
</dbReference>
<protein>
    <submittedName>
        <fullName evidence="12">Uncharacterized protein</fullName>
    </submittedName>
</protein>
<feature type="region of interest" description="Disordered" evidence="9">
    <location>
        <begin position="799"/>
        <end position="826"/>
    </location>
</feature>
<gene>
    <name evidence="12" type="ORF">B0J13DRAFT_615099</name>
</gene>
<evidence type="ECO:0000256" key="6">
    <source>
        <dbReference type="ARBA" id="ARBA00022840"/>
    </source>
</evidence>
<dbReference type="CDD" id="cd18007">
    <property type="entry name" value="DEXHc_ATRX-like"/>
    <property type="match status" value="1"/>
</dbReference>
<comment type="subcellular location">
    <subcellularLocation>
        <location evidence="1">Nucleus</location>
    </subcellularLocation>
</comment>
<dbReference type="InterPro" id="IPR044574">
    <property type="entry name" value="ARIP4-like"/>
</dbReference>
<dbReference type="SMART" id="SM00490">
    <property type="entry name" value="HELICc"/>
    <property type="match status" value="1"/>
</dbReference>
<evidence type="ECO:0000259" key="10">
    <source>
        <dbReference type="PROSITE" id="PS51192"/>
    </source>
</evidence>
<dbReference type="InterPro" id="IPR014001">
    <property type="entry name" value="Helicase_ATP-bd"/>
</dbReference>
<dbReference type="SMART" id="SM00487">
    <property type="entry name" value="DEXDc"/>
    <property type="match status" value="1"/>
</dbReference>
<dbReference type="PROSITE" id="PS51192">
    <property type="entry name" value="HELICASE_ATP_BIND_1"/>
    <property type="match status" value="1"/>
</dbReference>
<accession>A0A9P9JKT3</accession>
<feature type="domain" description="Helicase C-terminal" evidence="11">
    <location>
        <begin position="1266"/>
        <end position="1418"/>
    </location>
</feature>
<dbReference type="PANTHER" id="PTHR45797:SF1">
    <property type="entry name" value="HELICASE ARIP4"/>
    <property type="match status" value="1"/>
</dbReference>
<dbReference type="Gene3D" id="3.40.50.300">
    <property type="entry name" value="P-loop containing nucleotide triphosphate hydrolases"/>
    <property type="match status" value="1"/>
</dbReference>
<dbReference type="GO" id="GO:0005634">
    <property type="term" value="C:nucleus"/>
    <property type="evidence" value="ECO:0007669"/>
    <property type="project" value="UniProtKB-SubCell"/>
</dbReference>
<evidence type="ECO:0000259" key="11">
    <source>
        <dbReference type="PROSITE" id="PS51194"/>
    </source>
</evidence>
<reference evidence="12" key="1">
    <citation type="journal article" date="2021" name="Nat. Commun.">
        <title>Genetic determinants of endophytism in the Arabidopsis root mycobiome.</title>
        <authorList>
            <person name="Mesny F."/>
            <person name="Miyauchi S."/>
            <person name="Thiergart T."/>
            <person name="Pickel B."/>
            <person name="Atanasova L."/>
            <person name="Karlsson M."/>
            <person name="Huettel B."/>
            <person name="Barry K.W."/>
            <person name="Haridas S."/>
            <person name="Chen C."/>
            <person name="Bauer D."/>
            <person name="Andreopoulos W."/>
            <person name="Pangilinan J."/>
            <person name="LaButti K."/>
            <person name="Riley R."/>
            <person name="Lipzen A."/>
            <person name="Clum A."/>
            <person name="Drula E."/>
            <person name="Henrissat B."/>
            <person name="Kohler A."/>
            <person name="Grigoriev I.V."/>
            <person name="Martin F.M."/>
            <person name="Hacquard S."/>
        </authorList>
    </citation>
    <scope>NUCLEOTIDE SEQUENCE</scope>
    <source>
        <strain evidence="12">MPI-CAGE-AT-0021</strain>
    </source>
</reference>
<evidence type="ECO:0000256" key="1">
    <source>
        <dbReference type="ARBA" id="ARBA00004123"/>
    </source>
</evidence>
<dbReference type="GO" id="GO:0005524">
    <property type="term" value="F:ATP binding"/>
    <property type="evidence" value="ECO:0007669"/>
    <property type="project" value="UniProtKB-KW"/>
</dbReference>
<keyword evidence="6" id="KW-0067">ATP-binding</keyword>
<comment type="caution">
    <text evidence="12">The sequence shown here is derived from an EMBL/GenBank/DDBJ whole genome shotgun (WGS) entry which is preliminary data.</text>
</comment>
<dbReference type="GO" id="GO:0016887">
    <property type="term" value="F:ATP hydrolysis activity"/>
    <property type="evidence" value="ECO:0007669"/>
    <property type="project" value="InterPro"/>
</dbReference>
<feature type="region of interest" description="Disordered" evidence="9">
    <location>
        <begin position="543"/>
        <end position="564"/>
    </location>
</feature>
<evidence type="ECO:0000256" key="3">
    <source>
        <dbReference type="ARBA" id="ARBA00022741"/>
    </source>
</evidence>
<dbReference type="CDD" id="cd18793">
    <property type="entry name" value="SF2_C_SNF"/>
    <property type="match status" value="1"/>
</dbReference>
<keyword evidence="3" id="KW-0547">Nucleotide-binding</keyword>
<comment type="similarity">
    <text evidence="2">Belongs to the SNF2/RAD54 helicase family.</text>
</comment>
<feature type="region of interest" description="Disordered" evidence="9">
    <location>
        <begin position="615"/>
        <end position="648"/>
    </location>
</feature>
<feature type="compositionally biased region" description="Pro residues" evidence="9">
    <location>
        <begin position="1528"/>
        <end position="1541"/>
    </location>
</feature>
<dbReference type="InterPro" id="IPR056026">
    <property type="entry name" value="DUF7607"/>
</dbReference>
<keyword evidence="4" id="KW-0378">Hydrolase</keyword>
<feature type="compositionally biased region" description="Acidic residues" evidence="9">
    <location>
        <begin position="546"/>
        <end position="564"/>
    </location>
</feature>
<keyword evidence="5" id="KW-0347">Helicase</keyword>
<keyword evidence="13" id="KW-1185">Reference proteome</keyword>
<evidence type="ECO:0000313" key="13">
    <source>
        <dbReference type="Proteomes" id="UP000717696"/>
    </source>
</evidence>
<evidence type="ECO:0000256" key="5">
    <source>
        <dbReference type="ARBA" id="ARBA00022806"/>
    </source>
</evidence>
<proteinExistence type="inferred from homology"/>
<sequence>MDGSSDDDPFCWDVATVVKMLTAPNCPWATDRSALAERIQEQEIDGKTLLTYEQVCSRQELMEYLGIRLARHRVAIGELILTLRSKSRAYQQWRQDFNRKQAGFYFDANGYTNPVASHVAVNNYVLPLTHPTDKDAEASRQPHSLMQQALLSSNPETSTPALHANSGQPPPQLEAPALNKPDLLPSLGNDHPTSPGLPSPPQASEEPAQALGEPIRASEEPVQATLPEPANPPKPRRIAPVTMTNRPLKTSSAFIPTEADTISFASRIDPRDEQNLPWELAHHSAYLGDGSLTLETIKSPTGSLSSRLLEPSKDTFATSIPNWLPPGRRLAVHRGMKKFLRTNNRKEMLEKQGLFSMESPSVSDSDSVLDLFDLPEDFDEQTIREMEEERLEKERLDTRAGEHSLSPDRVKQVLADAIEAIEVTWQETKLPKHQKKAYRLWHDARRRGDRTRQVLEAYTQVKFYDDRIKKLCTEISGETWPKEGDIRDQARCLEQSIHDKLYNGWLVQMLESRTEPPKPEAVARPKPQPCRRVADDQLGEEILTSSDEDDFIEQDGEPEVDNGDAMDLDEVLEHANHDPSPERGKRESPEYIDLTQVWEMSSPTGPRTQGFVDLTSPIKPEHTPQNSQAHDGLTSTPAGPDSAITAPDIESLGNFEGIGALSIKQWTKSKDRWKLLICLIWKLPHTRRSAMLRFIQENSADDVWREAVEAQMTQPLEDTESLENHTSKTVAFDVTLAFLSFSRMRHYSESHLVPFPPKMKAKLEKAKRSFFRPFCSFVKGAAHHFPQDSQILRLETPEDELEDDDLDGTASLADGETRTPKRRKTAPKEIIQNKAAVDLRRRELERVAEQNLRRNKLRATLAISNEMSKDRTRLIINESKQDGQSFIYINEEIGKQIKEHQVDGVRFMWNQVVLATEERSGCLLAHTMGLGKTMQVITLLVAIQESSQSPDPSIRAQIPEDLRASQTLVLCPPGLVNNWMDELLMWAPEGLLGHFRKIDAQMSPDERHATIRAWATDGGVLVMGYQMLSQMLSSNEATENLIVDKPSIIIADEAHHMKNEKTVVHQSCARFRSLSRIALTGSPLANNVEEYRAMLDWVAPKFLGPLPEFRDMFATPIQHGLYSDSTGGEKRLALKRLEALKTMVEPKVHRATIKSCLKDDLPSKLEFVISVAPTSLQRKLYSIYVNDFLQGGIGRNGRLPQSQLFSITNHLGLICNHPKCFQQKVKKVSDTISRDEEDTTFPRSVIQPVLKELKVPDLDLASLSRKVELLAIILDEARDLKDKVLIFCQSLMTIDYLLNLFKMQKRRVSILTGKTIISKRQEMIKNFNIGDQEVYLISTTAGGVGLNIQGANRVVIFDIKWNPVHEQQAIGRAYRIGQQKDVFVYRFVVAGTFEEDMQNKHVFKTQLASRVVDKKNPISWSNRNAQIIHEIRPSPLKNLTEFVGMDPILDKLMKHGEKDESIRSILLTDTFEKEDEAVQFSVDELRDVSEMVKLGGLHPNREEFQRAKMKADEAEFHRLPRMSRAPLPLAPPAPSTPPNGSIPPSTQGSVTRSLDGSLDAPDPVGTWQSHDRHSMASALNGRLQDSRLVPPPIPFSGLGIIPLPVAGTNTYFGTKTSRVVEPGTTAIPESGREANSSRSTPGPKPKSATARGSLFSQVRSQPKIDFQRSLEKRIFALSEAGLLNPREAPDELAQSLTAAICAVREEGGFGFLPDNQHWKHLQELLVHSNFVISLVSGHWTPSYVALADKKALESRMDAMNGLPVTEIPVQASRRAHSPDPHNLHNIQRQGMAAGGTPRGLHAKKDLEVMCEAAENRKRRGIRLPTWANQALIEEQSRAP</sequence>
<feature type="compositionally biased region" description="Polar residues" evidence="9">
    <location>
        <begin position="1545"/>
        <end position="1554"/>
    </location>
</feature>
<dbReference type="InterPro" id="IPR038718">
    <property type="entry name" value="SNF2-like_sf"/>
</dbReference>
<feature type="region of interest" description="Disordered" evidence="9">
    <location>
        <begin position="1619"/>
        <end position="1654"/>
    </location>
</feature>
<dbReference type="Gene3D" id="3.40.50.10810">
    <property type="entry name" value="Tandem AAA-ATPase domain"/>
    <property type="match status" value="1"/>
</dbReference>
<dbReference type="GO" id="GO:0003677">
    <property type="term" value="F:DNA binding"/>
    <property type="evidence" value="ECO:0007669"/>
    <property type="project" value="UniProtKB-KW"/>
</dbReference>
<dbReference type="InterPro" id="IPR013761">
    <property type="entry name" value="SAM/pointed_sf"/>
</dbReference>
<dbReference type="InterPro" id="IPR027417">
    <property type="entry name" value="P-loop_NTPase"/>
</dbReference>